<keyword evidence="4" id="KW-1185">Reference proteome</keyword>
<dbReference type="Proteomes" id="UP000654482">
    <property type="component" value="Unassembled WGS sequence"/>
</dbReference>
<keyword evidence="2" id="KW-1133">Transmembrane helix</keyword>
<feature type="transmembrane region" description="Helical" evidence="2">
    <location>
        <begin position="44"/>
        <end position="66"/>
    </location>
</feature>
<protein>
    <submittedName>
        <fullName evidence="3">Uncharacterized protein</fullName>
    </submittedName>
</protein>
<name>A0A8J7E5E2_9CYAN</name>
<organism evidence="3 4">
    <name type="scientific">Lusitaniella coriacea LEGE 07157</name>
    <dbReference type="NCBI Taxonomy" id="945747"/>
    <lineage>
        <taxon>Bacteria</taxon>
        <taxon>Bacillati</taxon>
        <taxon>Cyanobacteriota</taxon>
        <taxon>Cyanophyceae</taxon>
        <taxon>Spirulinales</taxon>
        <taxon>Lusitaniellaceae</taxon>
        <taxon>Lusitaniella</taxon>
    </lineage>
</organism>
<accession>A0A8J7E5E2</accession>
<evidence type="ECO:0000256" key="2">
    <source>
        <dbReference type="SAM" id="Phobius"/>
    </source>
</evidence>
<feature type="region of interest" description="Disordered" evidence="1">
    <location>
        <begin position="74"/>
        <end position="93"/>
    </location>
</feature>
<dbReference type="EMBL" id="JADEWZ010000053">
    <property type="protein sequence ID" value="MBE9118604.1"/>
    <property type="molecule type" value="Genomic_DNA"/>
</dbReference>
<comment type="caution">
    <text evidence="3">The sequence shown here is derived from an EMBL/GenBank/DDBJ whole genome shotgun (WGS) entry which is preliminary data.</text>
</comment>
<evidence type="ECO:0000256" key="1">
    <source>
        <dbReference type="SAM" id="MobiDB-lite"/>
    </source>
</evidence>
<dbReference type="AlphaFoldDB" id="A0A8J7E5E2"/>
<keyword evidence="2" id="KW-0472">Membrane</keyword>
<evidence type="ECO:0000313" key="3">
    <source>
        <dbReference type="EMBL" id="MBE9118604.1"/>
    </source>
</evidence>
<reference evidence="3" key="1">
    <citation type="submission" date="2020-10" db="EMBL/GenBank/DDBJ databases">
        <authorList>
            <person name="Castelo-Branco R."/>
            <person name="Eusebio N."/>
            <person name="Adriana R."/>
            <person name="Vieira A."/>
            <person name="Brugerolle De Fraissinette N."/>
            <person name="Rezende De Castro R."/>
            <person name="Schneider M.P."/>
            <person name="Vasconcelos V."/>
            <person name="Leao P.N."/>
        </authorList>
    </citation>
    <scope>NUCLEOTIDE SEQUENCE</scope>
    <source>
        <strain evidence="3">LEGE 07157</strain>
    </source>
</reference>
<dbReference type="RefSeq" id="WP_194031687.1">
    <property type="nucleotide sequence ID" value="NZ_JADEWZ010000053.1"/>
</dbReference>
<keyword evidence="2" id="KW-0812">Transmembrane</keyword>
<proteinExistence type="predicted"/>
<evidence type="ECO:0000313" key="4">
    <source>
        <dbReference type="Proteomes" id="UP000654482"/>
    </source>
</evidence>
<sequence length="93" mass="10332">MKKEDRMLLNELNEKIAGNPRLYAYRLAHHSRHLMKEPLLKSGMLGFATGVLFAWTGFILCSLPILQGNVVLNQDSPSAPPANTPTKLDKQSS</sequence>
<gene>
    <name evidence="3" type="ORF">IQ249_22195</name>
</gene>